<feature type="region of interest" description="Disordered" evidence="1">
    <location>
        <begin position="1"/>
        <end position="85"/>
    </location>
</feature>
<feature type="region of interest" description="Disordered" evidence="1">
    <location>
        <begin position="1070"/>
        <end position="1103"/>
    </location>
</feature>
<feature type="region of interest" description="Disordered" evidence="1">
    <location>
        <begin position="648"/>
        <end position="679"/>
    </location>
</feature>
<feature type="compositionally biased region" description="Basic and acidic residues" evidence="1">
    <location>
        <begin position="61"/>
        <end position="76"/>
    </location>
</feature>
<feature type="compositionally biased region" description="Polar residues" evidence="1">
    <location>
        <begin position="899"/>
        <end position="909"/>
    </location>
</feature>
<dbReference type="EMBL" id="MIGC01001637">
    <property type="protein sequence ID" value="PHJ22537.1"/>
    <property type="molecule type" value="Genomic_DNA"/>
</dbReference>
<dbReference type="GeneID" id="94427028"/>
<reference evidence="2 3" key="1">
    <citation type="journal article" date="2017" name="Int. J. Parasitol.">
        <title>The genome of the protozoan parasite Cystoisospora suis and a reverse vaccinology approach to identify vaccine candidates.</title>
        <authorList>
            <person name="Palmieri N."/>
            <person name="Shrestha A."/>
            <person name="Ruttkowski B."/>
            <person name="Beck T."/>
            <person name="Vogl C."/>
            <person name="Tomley F."/>
            <person name="Blake D.P."/>
            <person name="Joachim A."/>
        </authorList>
    </citation>
    <scope>NUCLEOTIDE SEQUENCE [LARGE SCALE GENOMIC DNA]</scope>
    <source>
        <strain evidence="2 3">Wien I</strain>
    </source>
</reference>
<feature type="region of interest" description="Disordered" evidence="1">
    <location>
        <begin position="530"/>
        <end position="568"/>
    </location>
</feature>
<feature type="compositionally biased region" description="Low complexity" evidence="1">
    <location>
        <begin position="542"/>
        <end position="554"/>
    </location>
</feature>
<organism evidence="2 3">
    <name type="scientific">Cystoisospora suis</name>
    <dbReference type="NCBI Taxonomy" id="483139"/>
    <lineage>
        <taxon>Eukaryota</taxon>
        <taxon>Sar</taxon>
        <taxon>Alveolata</taxon>
        <taxon>Apicomplexa</taxon>
        <taxon>Conoidasida</taxon>
        <taxon>Coccidia</taxon>
        <taxon>Eucoccidiorida</taxon>
        <taxon>Eimeriorina</taxon>
        <taxon>Sarcocystidae</taxon>
        <taxon>Cystoisospora</taxon>
    </lineage>
</organism>
<feature type="compositionally biased region" description="Basic and acidic residues" evidence="1">
    <location>
        <begin position="12"/>
        <end position="21"/>
    </location>
</feature>
<feature type="compositionally biased region" description="Polar residues" evidence="1">
    <location>
        <begin position="1"/>
        <end position="10"/>
    </location>
</feature>
<dbReference type="AlphaFoldDB" id="A0A2C6L055"/>
<name>A0A2C6L055_9APIC</name>
<feature type="region of interest" description="Disordered" evidence="1">
    <location>
        <begin position="772"/>
        <end position="880"/>
    </location>
</feature>
<evidence type="ECO:0000256" key="1">
    <source>
        <dbReference type="SAM" id="MobiDB-lite"/>
    </source>
</evidence>
<feature type="compositionally biased region" description="Acidic residues" evidence="1">
    <location>
        <begin position="501"/>
        <end position="510"/>
    </location>
</feature>
<feature type="region of interest" description="Disordered" evidence="1">
    <location>
        <begin position="152"/>
        <end position="176"/>
    </location>
</feature>
<dbReference type="OrthoDB" id="10498398at2759"/>
<dbReference type="VEuPathDB" id="ToxoDB:CSUI_003621"/>
<dbReference type="RefSeq" id="XP_067924214.1">
    <property type="nucleotide sequence ID" value="XM_068063817.1"/>
</dbReference>
<evidence type="ECO:0000313" key="2">
    <source>
        <dbReference type="EMBL" id="PHJ22537.1"/>
    </source>
</evidence>
<proteinExistence type="predicted"/>
<comment type="caution">
    <text evidence="2">The sequence shown here is derived from an EMBL/GenBank/DDBJ whole genome shotgun (WGS) entry which is preliminary data.</text>
</comment>
<dbReference type="Proteomes" id="UP000221165">
    <property type="component" value="Unassembled WGS sequence"/>
</dbReference>
<feature type="region of interest" description="Disordered" evidence="1">
    <location>
        <begin position="484"/>
        <end position="516"/>
    </location>
</feature>
<feature type="region of interest" description="Disordered" evidence="1">
    <location>
        <begin position="899"/>
        <end position="920"/>
    </location>
</feature>
<keyword evidence="3" id="KW-1185">Reference proteome</keyword>
<protein>
    <submittedName>
        <fullName evidence="2">Uncharacterized protein</fullName>
    </submittedName>
</protein>
<evidence type="ECO:0000313" key="3">
    <source>
        <dbReference type="Proteomes" id="UP000221165"/>
    </source>
</evidence>
<accession>A0A2C6L055</accession>
<feature type="region of interest" description="Disordered" evidence="1">
    <location>
        <begin position="252"/>
        <end position="274"/>
    </location>
</feature>
<feature type="compositionally biased region" description="Basic and acidic residues" evidence="1">
    <location>
        <begin position="29"/>
        <end position="48"/>
    </location>
</feature>
<feature type="compositionally biased region" description="Basic and acidic residues" evidence="1">
    <location>
        <begin position="775"/>
        <end position="808"/>
    </location>
</feature>
<sequence>MALQTLQPFSSPEKHEGETRSPSRRGRGRHSEGTEDQTDRLSEDDKTVEAVFYTPLSSPSKDVHQPSKEKVTRGDEGGLGLSGSRVRGLENYQSEMGEDGSPTSVDWAAMCSRTYTPRLGMLQRCCEEVDDRGEEQKASCVGTLTAGEVSFRAHGGTRKDSPPPLPTASSADPSRFSVQRRFCQRPVSWKRARRFGGTWRNSFLQTHASHSIQCQDLLRARGGVGSLSEVGPSAFDFLEADQSMPFILPSALASPSTSEEAAQGPGGQPGRAGRKLLAGSGEDEKAVSALEQLGENSRSPAECACGEDAVLEDSSLDRDSPVFESPTCDAEDPSVSKVFSAGSFAADEVARSHWSGQSNAVDFGTQSHEGDCTGFFPCASTSLAAELPSDGTTPGADVPGPTPDSKKVCLRLARRLQCRPATAAETAGSGAGWQTAADAKASGECQRTETLLLEGRETLSGVVDSSAAAVGQVAGTVCVRPRDGVEPTSRRSLGPGGWDRFEEESSEDSDVCSVQGEKWREHTYSRGAVDGEVQLPGRTRRSSLAPSLSLPARPGRAKCRKQDDVREGGEIRSENCAASFFKEWSEDHVSDESELDKEDRRVLKRRRFSCRPGGKEAAGFEEGGDKVTSELRDTGRLSCVHTLRRRPMCEEDTQVTRRSSDPLLSGSPPPLKTVNGSSSSGNFGASSFNSSCVPLGGGKKPLAAPSQRELESVTGDPLLAASVLSQSTVSRPLRKRKRQSIGNASRLLLLHCAPPADEADIVNSLGTALTAEETQELRRKEEEERRKQLAERQQEEERRKAVEEEAARLRSQQKAATDLARPSAEERGEVRNSGGSPPFVFGVRHDGSEGGGSTGNTVREGAGDRAPPAAPSVPSSETACKTPAVQQHLFGMSSKAVPSSSMADLQPVSNAGGPVGLSQRRPRLSIIRSPAGALGEHSTGTPSAEASALISDTGVSTPASRTGAGTCVSTALRSSSVPSLQSALLLNSSRAEASSVWGNATGGVGINPKDAQLQGHQGLSFTQTSEQNTDLAPHAVADGLVPGFGTEALAGTRGAAPSVFTQGGFGGALGGSLEGANQGANPFAFQRGRGGRGAARGRGGRRR</sequence>
<gene>
    <name evidence="2" type="ORF">CSUI_003621</name>
</gene>